<feature type="compositionally biased region" description="Basic and acidic residues" evidence="1">
    <location>
        <begin position="85"/>
        <end position="95"/>
    </location>
</feature>
<comment type="caution">
    <text evidence="2">The sequence shown here is derived from an EMBL/GenBank/DDBJ whole genome shotgun (WGS) entry which is preliminary data.</text>
</comment>
<dbReference type="Proteomes" id="UP000815260">
    <property type="component" value="Chromosome 2A"/>
</dbReference>
<feature type="non-terminal residue" evidence="2">
    <location>
        <position position="1"/>
    </location>
</feature>
<sequence length="127" mass="14049">GLRLLLRRRAGRRARRARPGRVRALHQAASKGQRHLHVQGGHALLQRRLPTRADAARRRLRQAGGQGVHAGNGVRACTPGVMGGARRELTGDRAKLPTHLSQQDLRARSRRCPCPTDQRGIEETLLC</sequence>
<reference evidence="2" key="2">
    <citation type="submission" date="2020-03" db="EMBL/GenBank/DDBJ databases">
        <title>The second near-complete assembly of the hexaploid bread wheat (Triticum aestivum) genome.</title>
        <authorList>
            <person name="Zimin A.V."/>
            <person name="Puiu D."/>
            <person name="Shumante A."/>
            <person name="Alonge M."/>
            <person name="Salzberg S.L."/>
        </authorList>
    </citation>
    <scope>NUCLEOTIDE SEQUENCE</scope>
    <source>
        <tissue evidence="2">Leaf</tissue>
    </source>
</reference>
<name>A0A9R1J461_WHEAT</name>
<proteinExistence type="predicted"/>
<evidence type="ECO:0000313" key="2">
    <source>
        <dbReference type="EMBL" id="KAF7003596.1"/>
    </source>
</evidence>
<reference evidence="2" key="1">
    <citation type="journal article" date="2017" name="Gigascience">
        <title>The first near-complete assembly of the hexaploid bread wheat genome, Triticum aestivum.</title>
        <authorList>
            <person name="Zimin A.V."/>
            <person name="Puiu D."/>
            <person name="Hall R."/>
            <person name="Kingan S."/>
            <person name="Clavijo B.J."/>
            <person name="Salzberg S.L."/>
        </authorList>
    </citation>
    <scope>NUCLEOTIDE SEQUENCE</scope>
    <source>
        <tissue evidence="2">Leaf</tissue>
    </source>
</reference>
<evidence type="ECO:0000256" key="1">
    <source>
        <dbReference type="SAM" id="MobiDB-lite"/>
    </source>
</evidence>
<accession>A0A9R1J461</accession>
<organism evidence="2">
    <name type="scientific">Triticum aestivum</name>
    <name type="common">Wheat</name>
    <dbReference type="NCBI Taxonomy" id="4565"/>
    <lineage>
        <taxon>Eukaryota</taxon>
        <taxon>Viridiplantae</taxon>
        <taxon>Streptophyta</taxon>
        <taxon>Embryophyta</taxon>
        <taxon>Tracheophyta</taxon>
        <taxon>Spermatophyta</taxon>
        <taxon>Magnoliopsida</taxon>
        <taxon>Liliopsida</taxon>
        <taxon>Poales</taxon>
        <taxon>Poaceae</taxon>
        <taxon>BOP clade</taxon>
        <taxon>Pooideae</taxon>
        <taxon>Triticodae</taxon>
        <taxon>Triticeae</taxon>
        <taxon>Triticinae</taxon>
        <taxon>Triticum</taxon>
    </lineage>
</organism>
<protein>
    <submittedName>
        <fullName evidence="2">Uncharacterized protein</fullName>
    </submittedName>
</protein>
<feature type="region of interest" description="Disordered" evidence="1">
    <location>
        <begin position="81"/>
        <end position="104"/>
    </location>
</feature>
<dbReference type="AlphaFoldDB" id="A0A9R1J461"/>
<dbReference type="EMBL" id="CM022214">
    <property type="protein sequence ID" value="KAF7003596.1"/>
    <property type="molecule type" value="Genomic_DNA"/>
</dbReference>
<gene>
    <name evidence="2" type="ORF">CFC21_018894</name>
</gene>